<dbReference type="PANTHER" id="PTHR47926">
    <property type="entry name" value="PENTATRICOPEPTIDE REPEAT-CONTAINING PROTEIN"/>
    <property type="match status" value="1"/>
</dbReference>
<sequence>MVSRQIETLLSRSTTTPHLLQLHALLLKTALCPHHPFSVSRLIHRAAFVSLPLARSLFEDLLAAPPPPPPPFAWNCLIRAYASSSTPIESLRIFSSMRRAGLEADSFSFPFVLKACGHGSLIREGGGLHSLILRNGFGSDKFVGNTLLGMYGAFRVVDLARKLFDEMALRDVVSWSSMIASYVACDSPLDALKVFRLMKLAGEMPNQTTLVSLLSACSHMVNIRVGWSIHAYVIVNSVELDTTLGTALLQMYSKCGDIDRAFQIFNLLSDKNLQSWTVMISGLAENGLGKQATAFFAEMEQNGFKPDSVSFSVILSACSHLGLVDKGRKYFDLMERVHGIRPSVEHYGCMVDLLGRAGLIEQAYEMIKKMPMEPNSIILRSYVSACTVHGQSVHMDDNLIKLMLKLEPNLGSNYVLAANVSSLSCSWDETAKLRLTMKGRGVRKDVGSSWVEPIDCNIAEEAAG</sequence>
<keyword evidence="1" id="KW-0677">Repeat</keyword>
<evidence type="ECO:0000313" key="4">
    <source>
        <dbReference type="Proteomes" id="UP001345219"/>
    </source>
</evidence>
<evidence type="ECO:0008006" key="5">
    <source>
        <dbReference type="Google" id="ProtNLM"/>
    </source>
</evidence>
<dbReference type="Gene3D" id="1.25.40.10">
    <property type="entry name" value="Tetratricopeptide repeat domain"/>
    <property type="match status" value="2"/>
</dbReference>
<proteinExistence type="predicted"/>
<dbReference type="NCBIfam" id="TIGR00756">
    <property type="entry name" value="PPR"/>
    <property type="match status" value="4"/>
</dbReference>
<dbReference type="Proteomes" id="UP001345219">
    <property type="component" value="Chromosome 13"/>
</dbReference>
<protein>
    <recommendedName>
        <fullName evidence="5">Pentatricopeptide repeat-containing protein</fullName>
    </recommendedName>
</protein>
<dbReference type="EMBL" id="JAXIOK010000001">
    <property type="protein sequence ID" value="KAK4779581.1"/>
    <property type="molecule type" value="Genomic_DNA"/>
</dbReference>
<feature type="repeat" description="PPR" evidence="2">
    <location>
        <begin position="70"/>
        <end position="104"/>
    </location>
</feature>
<dbReference type="FunFam" id="1.25.40.10:FF:000242">
    <property type="entry name" value="Pentatricopeptide repeat-containing protein"/>
    <property type="match status" value="1"/>
</dbReference>
<evidence type="ECO:0000313" key="3">
    <source>
        <dbReference type="EMBL" id="KAK4779581.1"/>
    </source>
</evidence>
<dbReference type="InterPro" id="IPR002885">
    <property type="entry name" value="PPR_rpt"/>
</dbReference>
<reference evidence="3 4" key="1">
    <citation type="journal article" date="2023" name="Hortic Res">
        <title>Pangenome of water caltrop reveals structural variations and asymmetric subgenome divergence after allopolyploidization.</title>
        <authorList>
            <person name="Zhang X."/>
            <person name="Chen Y."/>
            <person name="Wang L."/>
            <person name="Yuan Y."/>
            <person name="Fang M."/>
            <person name="Shi L."/>
            <person name="Lu R."/>
            <person name="Comes H.P."/>
            <person name="Ma Y."/>
            <person name="Chen Y."/>
            <person name="Huang G."/>
            <person name="Zhou Y."/>
            <person name="Zheng Z."/>
            <person name="Qiu Y."/>
        </authorList>
    </citation>
    <scope>NUCLEOTIDE SEQUENCE [LARGE SCALE GENOMIC DNA]</scope>
    <source>
        <tissue evidence="3">Roots</tissue>
    </source>
</reference>
<keyword evidence="4" id="KW-1185">Reference proteome</keyword>
<organism evidence="3 4">
    <name type="scientific">Trapa incisa</name>
    <dbReference type="NCBI Taxonomy" id="236973"/>
    <lineage>
        <taxon>Eukaryota</taxon>
        <taxon>Viridiplantae</taxon>
        <taxon>Streptophyta</taxon>
        <taxon>Embryophyta</taxon>
        <taxon>Tracheophyta</taxon>
        <taxon>Spermatophyta</taxon>
        <taxon>Magnoliopsida</taxon>
        <taxon>eudicotyledons</taxon>
        <taxon>Gunneridae</taxon>
        <taxon>Pentapetalae</taxon>
        <taxon>rosids</taxon>
        <taxon>malvids</taxon>
        <taxon>Myrtales</taxon>
        <taxon>Lythraceae</taxon>
        <taxon>Trapa</taxon>
    </lineage>
</organism>
<dbReference type="PROSITE" id="PS51375">
    <property type="entry name" value="PPR"/>
    <property type="match status" value="3"/>
</dbReference>
<evidence type="ECO:0000256" key="1">
    <source>
        <dbReference type="ARBA" id="ARBA00022737"/>
    </source>
</evidence>
<dbReference type="GO" id="GO:0003723">
    <property type="term" value="F:RNA binding"/>
    <property type="evidence" value="ECO:0007669"/>
    <property type="project" value="InterPro"/>
</dbReference>
<dbReference type="AlphaFoldDB" id="A0AAN7QWT2"/>
<feature type="repeat" description="PPR" evidence="2">
    <location>
        <begin position="171"/>
        <end position="205"/>
    </location>
</feature>
<dbReference type="InterPro" id="IPR046848">
    <property type="entry name" value="E_motif"/>
</dbReference>
<dbReference type="PANTHER" id="PTHR47926:SF436">
    <property type="entry name" value="PENTATRICOPEPTIDE REPEAT-CONTAINING PROTEIN ELI1, CHLOROPLASTIC-LIKE ISOFORM X2"/>
    <property type="match status" value="1"/>
</dbReference>
<comment type="caution">
    <text evidence="3">The sequence shown here is derived from an EMBL/GenBank/DDBJ whole genome shotgun (WGS) entry which is preliminary data.</text>
</comment>
<dbReference type="InterPro" id="IPR011990">
    <property type="entry name" value="TPR-like_helical_dom_sf"/>
</dbReference>
<dbReference type="FunFam" id="1.25.40.10:FF:000427">
    <property type="entry name" value="Pentatricopeptide repeat-containing protein chloroplastic"/>
    <property type="match status" value="1"/>
</dbReference>
<dbReference type="InterPro" id="IPR046960">
    <property type="entry name" value="PPR_At4g14850-like_plant"/>
</dbReference>
<evidence type="ECO:0000256" key="2">
    <source>
        <dbReference type="PROSITE-ProRule" id="PRU00708"/>
    </source>
</evidence>
<gene>
    <name evidence="3" type="ORF">SAY87_015687</name>
</gene>
<dbReference type="Pfam" id="PF13041">
    <property type="entry name" value="PPR_2"/>
    <property type="match status" value="1"/>
</dbReference>
<accession>A0AAN7QWT2</accession>
<dbReference type="Pfam" id="PF20431">
    <property type="entry name" value="E_motif"/>
    <property type="match status" value="1"/>
</dbReference>
<dbReference type="Pfam" id="PF01535">
    <property type="entry name" value="PPR"/>
    <property type="match status" value="5"/>
</dbReference>
<feature type="repeat" description="PPR" evidence="2">
    <location>
        <begin position="272"/>
        <end position="306"/>
    </location>
</feature>
<dbReference type="GO" id="GO:0009451">
    <property type="term" value="P:RNA modification"/>
    <property type="evidence" value="ECO:0007669"/>
    <property type="project" value="InterPro"/>
</dbReference>
<name>A0AAN7QWT2_9MYRT</name>